<protein>
    <submittedName>
        <fullName evidence="2">Uncharacterized protein</fullName>
    </submittedName>
</protein>
<dbReference type="InParanoid" id="F8Q0Z7"/>
<feature type="compositionally biased region" description="Polar residues" evidence="1">
    <location>
        <begin position="88"/>
        <end position="100"/>
    </location>
</feature>
<keyword evidence="3" id="KW-1185">Reference proteome</keyword>
<dbReference type="HOGENOM" id="CLU_1598532_0_0_1"/>
<feature type="non-terminal residue" evidence="2">
    <location>
        <position position="1"/>
    </location>
</feature>
<reference evidence="3" key="1">
    <citation type="journal article" date="2011" name="Science">
        <title>The plant cell wall-decomposing machinery underlies the functional diversity of forest fungi.</title>
        <authorList>
            <person name="Eastwood D.C."/>
            <person name="Floudas D."/>
            <person name="Binder M."/>
            <person name="Majcherczyk A."/>
            <person name="Schneider P."/>
            <person name="Aerts A."/>
            <person name="Asiegbu F.O."/>
            <person name="Baker S.E."/>
            <person name="Barry K."/>
            <person name="Bendiksby M."/>
            <person name="Blumentritt M."/>
            <person name="Coutinho P.M."/>
            <person name="Cullen D."/>
            <person name="de Vries R.P."/>
            <person name="Gathman A."/>
            <person name="Goodell B."/>
            <person name="Henrissat B."/>
            <person name="Ihrmark K."/>
            <person name="Kauserud H."/>
            <person name="Kohler A."/>
            <person name="LaButti K."/>
            <person name="Lapidus A."/>
            <person name="Lavin J.L."/>
            <person name="Lee Y.-H."/>
            <person name="Lindquist E."/>
            <person name="Lilly W."/>
            <person name="Lucas S."/>
            <person name="Morin E."/>
            <person name="Murat C."/>
            <person name="Oguiza J.A."/>
            <person name="Park J."/>
            <person name="Pisabarro A.G."/>
            <person name="Riley R."/>
            <person name="Rosling A."/>
            <person name="Salamov A."/>
            <person name="Schmidt O."/>
            <person name="Schmutz J."/>
            <person name="Skrede I."/>
            <person name="Stenlid J."/>
            <person name="Wiebenga A."/>
            <person name="Xie X."/>
            <person name="Kuees U."/>
            <person name="Hibbett D.S."/>
            <person name="Hoffmeister D."/>
            <person name="Hoegberg N."/>
            <person name="Martin F."/>
            <person name="Grigoriev I.V."/>
            <person name="Watkinson S.C."/>
        </authorList>
    </citation>
    <scope>NUCLEOTIDE SEQUENCE [LARGE SCALE GENOMIC DNA]</scope>
    <source>
        <strain evidence="3">strain S7.3</strain>
    </source>
</reference>
<evidence type="ECO:0000256" key="1">
    <source>
        <dbReference type="SAM" id="MobiDB-lite"/>
    </source>
</evidence>
<proteinExistence type="predicted"/>
<evidence type="ECO:0000313" key="2">
    <source>
        <dbReference type="EMBL" id="EGN97975.1"/>
    </source>
</evidence>
<evidence type="ECO:0000313" key="3">
    <source>
        <dbReference type="Proteomes" id="UP000008063"/>
    </source>
</evidence>
<feature type="compositionally biased region" description="Polar residues" evidence="1">
    <location>
        <begin position="70"/>
        <end position="80"/>
    </location>
</feature>
<feature type="region of interest" description="Disordered" evidence="1">
    <location>
        <begin position="148"/>
        <end position="167"/>
    </location>
</feature>
<sequence>DSKAGIDPSRNNHYFLIPNWGLYKVVDLLCRRQSIRGRVTHVYHLRKVDDAKKILDDPLSNVIDLTIDTSTARYPTSTSRPRTEGIAPSSNRTSTASSIGKRSRKHVVETGSSKRHKSGSDHPANKQYQGSEKLEWQGIDRNDESPLFQLTSLRPSPNSTSVLRHLP</sequence>
<accession>F8Q0Z7</accession>
<gene>
    <name evidence="2" type="ORF">SERLA73DRAFT_182781</name>
</gene>
<dbReference type="Proteomes" id="UP000008063">
    <property type="component" value="Unassembled WGS sequence"/>
</dbReference>
<organism evidence="3">
    <name type="scientific">Serpula lacrymans var. lacrymans (strain S7.3)</name>
    <name type="common">Dry rot fungus</name>
    <dbReference type="NCBI Taxonomy" id="936435"/>
    <lineage>
        <taxon>Eukaryota</taxon>
        <taxon>Fungi</taxon>
        <taxon>Dikarya</taxon>
        <taxon>Basidiomycota</taxon>
        <taxon>Agaricomycotina</taxon>
        <taxon>Agaricomycetes</taxon>
        <taxon>Agaricomycetidae</taxon>
        <taxon>Boletales</taxon>
        <taxon>Coniophorineae</taxon>
        <taxon>Serpulaceae</taxon>
        <taxon>Serpula</taxon>
    </lineage>
</organism>
<feature type="compositionally biased region" description="Basic and acidic residues" evidence="1">
    <location>
        <begin position="132"/>
        <end position="141"/>
    </location>
</feature>
<dbReference type="EMBL" id="GL945481">
    <property type="protein sequence ID" value="EGN97975.1"/>
    <property type="molecule type" value="Genomic_DNA"/>
</dbReference>
<name>F8Q0Z7_SERL3</name>
<feature type="region of interest" description="Disordered" evidence="1">
    <location>
        <begin position="70"/>
        <end position="141"/>
    </location>
</feature>
<dbReference type="AlphaFoldDB" id="F8Q0Z7"/>